<name>A0A0C4WTG7_9GAMM</name>
<keyword evidence="2" id="KW-0560">Oxidoreductase</keyword>
<evidence type="ECO:0000256" key="1">
    <source>
        <dbReference type="ARBA" id="ARBA00010928"/>
    </source>
</evidence>
<dbReference type="GO" id="GO:0016491">
    <property type="term" value="F:oxidoreductase activity"/>
    <property type="evidence" value="ECO:0007669"/>
    <property type="project" value="UniProtKB-KW"/>
</dbReference>
<feature type="domain" description="Gfo/Idh/MocA-like oxidoreductase C-terminal" evidence="5">
    <location>
        <begin position="156"/>
        <end position="363"/>
    </location>
</feature>
<dbReference type="Pfam" id="PF01408">
    <property type="entry name" value="GFO_IDH_MocA"/>
    <property type="match status" value="1"/>
</dbReference>
<dbReference type="STRING" id="1328314.Achr_35390"/>
<dbReference type="Gene3D" id="3.40.50.720">
    <property type="entry name" value="NAD(P)-binding Rossmann-like Domain"/>
    <property type="match status" value="1"/>
</dbReference>
<dbReference type="InterPro" id="IPR004104">
    <property type="entry name" value="Gfo/Idh/MocA-like_OxRdtase_C"/>
</dbReference>
<dbReference type="Gene3D" id="3.30.360.10">
    <property type="entry name" value="Dihydrodipicolinate Reductase, domain 2"/>
    <property type="match status" value="1"/>
</dbReference>
<accession>A0A0C4WTG7</accession>
<sequence length="366" mass="40952">MPCPPGRCVRHSPTSKPRSSPWRLPLIKTAVIGYGLSARTFHLPFIRNQAELQLVAISSSQEQLRQDHPQLQHYPDGSELIAHSDAELVVITSPNHCHFSLARQALLAGKDVLVEKPFVVTAEEGEELLALAARQQRVLAVYHNRRFDGDFLTLQQLLRTGELGEIRYFESHFDRFRPIPRARWREQAVPGGGILYDLGPHLIDQALVLFGLPEAISARCRELRAGAEATDYFHLQLHYPDKEVVLHSSPFCAAPTLRFVLQGTQGSYHKSGLDPQEDALRAGALPGGPDWGLEPASQHGSIHTEHESRTLPTLAGNYQLFYQQLAQALQRRLPPPVTPADALQGIRLIELAYRSHQQGRTLEMSR</sequence>
<feature type="region of interest" description="Disordered" evidence="3">
    <location>
        <begin position="1"/>
        <end position="20"/>
    </location>
</feature>
<dbReference type="PANTHER" id="PTHR43708">
    <property type="entry name" value="CONSERVED EXPRESSED OXIDOREDUCTASE (EUROFUNG)"/>
    <property type="match status" value="1"/>
</dbReference>
<dbReference type="Pfam" id="PF02894">
    <property type="entry name" value="GFO_IDH_MocA_C"/>
    <property type="match status" value="1"/>
</dbReference>
<dbReference type="InterPro" id="IPR036291">
    <property type="entry name" value="NAD(P)-bd_dom_sf"/>
</dbReference>
<protein>
    <submittedName>
        <fullName evidence="6">Oxidoreductase, NAD-binding Rossmann fold, GFO IDH MocA family</fullName>
    </submittedName>
</protein>
<dbReference type="Proteomes" id="UP000068210">
    <property type="component" value="Chromosome"/>
</dbReference>
<dbReference type="InterPro" id="IPR051317">
    <property type="entry name" value="Gfo/Idh/MocA_oxidoreduct"/>
</dbReference>
<evidence type="ECO:0000259" key="5">
    <source>
        <dbReference type="Pfam" id="PF02894"/>
    </source>
</evidence>
<dbReference type="HOGENOM" id="CLU_023194_19_1_6"/>
<comment type="similarity">
    <text evidence="1">Belongs to the Gfo/Idh/MocA family.</text>
</comment>
<evidence type="ECO:0000313" key="6">
    <source>
        <dbReference type="EMBL" id="AJE22935.1"/>
    </source>
</evidence>
<evidence type="ECO:0000256" key="3">
    <source>
        <dbReference type="SAM" id="MobiDB-lite"/>
    </source>
</evidence>
<evidence type="ECO:0000256" key="2">
    <source>
        <dbReference type="ARBA" id="ARBA00023002"/>
    </source>
</evidence>
<evidence type="ECO:0000313" key="7">
    <source>
        <dbReference type="Proteomes" id="UP000068210"/>
    </source>
</evidence>
<dbReference type="EMBL" id="CP010415">
    <property type="protein sequence ID" value="AJE22935.1"/>
    <property type="molecule type" value="Genomic_DNA"/>
</dbReference>
<dbReference type="SUPFAM" id="SSF51735">
    <property type="entry name" value="NAD(P)-binding Rossmann-fold domains"/>
    <property type="match status" value="1"/>
</dbReference>
<gene>
    <name evidence="6" type="ORF">Achr_35390</name>
</gene>
<proteinExistence type="inferred from homology"/>
<dbReference type="InterPro" id="IPR000683">
    <property type="entry name" value="Gfo/Idh/MocA-like_OxRdtase_N"/>
</dbReference>
<dbReference type="PANTHER" id="PTHR43708:SF5">
    <property type="entry name" value="CONSERVED EXPRESSED OXIDOREDUCTASE (EUROFUNG)-RELATED"/>
    <property type="match status" value="1"/>
</dbReference>
<dbReference type="GO" id="GO:0000166">
    <property type="term" value="F:nucleotide binding"/>
    <property type="evidence" value="ECO:0007669"/>
    <property type="project" value="InterPro"/>
</dbReference>
<evidence type="ECO:0000259" key="4">
    <source>
        <dbReference type="Pfam" id="PF01408"/>
    </source>
</evidence>
<dbReference type="NCBIfam" id="NF008607">
    <property type="entry name" value="PRK11579.1"/>
    <property type="match status" value="1"/>
</dbReference>
<dbReference type="KEGG" id="acx:Achr_35390"/>
<reference evidence="6 7" key="1">
    <citation type="journal article" date="2015" name="PLoS ONE">
        <title>Azotobacter Genomes: The Genome of Azotobacter chroococcum NCIMB 8003 (ATCC 4412).</title>
        <authorList>
            <person name="Robson R.L."/>
            <person name="Jones R."/>
            <person name="Robson R.M."/>
            <person name="Schwartz A."/>
            <person name="Richardson T.H."/>
        </authorList>
    </citation>
    <scope>NUCLEOTIDE SEQUENCE [LARGE SCALE GENOMIC DNA]</scope>
    <source>
        <strain evidence="6 7">NCIMB 8003</strain>
    </source>
</reference>
<organism evidence="6 7">
    <name type="scientific">Azotobacter chroococcum NCIMB 8003</name>
    <dbReference type="NCBI Taxonomy" id="1328314"/>
    <lineage>
        <taxon>Bacteria</taxon>
        <taxon>Pseudomonadati</taxon>
        <taxon>Pseudomonadota</taxon>
        <taxon>Gammaproteobacteria</taxon>
        <taxon>Pseudomonadales</taxon>
        <taxon>Pseudomonadaceae</taxon>
        <taxon>Azotobacter</taxon>
    </lineage>
</organism>
<feature type="domain" description="Gfo/Idh/MocA-like oxidoreductase N-terminal" evidence="4">
    <location>
        <begin position="27"/>
        <end position="143"/>
    </location>
</feature>
<dbReference type="AlphaFoldDB" id="A0A0C4WTG7"/>
<keyword evidence="7" id="KW-1185">Reference proteome</keyword>
<feature type="region of interest" description="Disordered" evidence="3">
    <location>
        <begin position="270"/>
        <end position="308"/>
    </location>
</feature>